<keyword evidence="2" id="KW-1185">Reference proteome</keyword>
<gene>
    <name evidence="1" type="ORF">NDU88_004972</name>
</gene>
<sequence length="102" mass="11882">TMAEQQGNSSRLLCRWCHRQRVQPGPILSEEEVAALFFYVQRLLPSMLSAGVWPGSGYPLQEHQWHWARVRRFIRAATHVQSTNQELTHHWVDITRRTCSAS</sequence>
<evidence type="ECO:0000313" key="1">
    <source>
        <dbReference type="EMBL" id="KAJ1126565.1"/>
    </source>
</evidence>
<feature type="non-terminal residue" evidence="1">
    <location>
        <position position="102"/>
    </location>
</feature>
<dbReference type="Proteomes" id="UP001066276">
    <property type="component" value="Chromosome 7"/>
</dbReference>
<name>A0AAV7PHI8_PLEWA</name>
<feature type="non-terminal residue" evidence="1">
    <location>
        <position position="1"/>
    </location>
</feature>
<comment type="caution">
    <text evidence="1">The sequence shown here is derived from an EMBL/GenBank/DDBJ whole genome shotgun (WGS) entry which is preliminary data.</text>
</comment>
<reference evidence="1" key="1">
    <citation type="journal article" date="2022" name="bioRxiv">
        <title>Sequencing and chromosome-scale assembly of the giantPleurodeles waltlgenome.</title>
        <authorList>
            <person name="Brown T."/>
            <person name="Elewa A."/>
            <person name="Iarovenko S."/>
            <person name="Subramanian E."/>
            <person name="Araus A.J."/>
            <person name="Petzold A."/>
            <person name="Susuki M."/>
            <person name="Suzuki K.-i.T."/>
            <person name="Hayashi T."/>
            <person name="Toyoda A."/>
            <person name="Oliveira C."/>
            <person name="Osipova E."/>
            <person name="Leigh N.D."/>
            <person name="Simon A."/>
            <person name="Yun M.H."/>
        </authorList>
    </citation>
    <scope>NUCLEOTIDE SEQUENCE</scope>
    <source>
        <strain evidence="1">20211129_DDA</strain>
        <tissue evidence="1">Liver</tissue>
    </source>
</reference>
<evidence type="ECO:0000313" key="2">
    <source>
        <dbReference type="Proteomes" id="UP001066276"/>
    </source>
</evidence>
<accession>A0AAV7PHI8</accession>
<proteinExistence type="predicted"/>
<dbReference type="EMBL" id="JANPWB010000011">
    <property type="protein sequence ID" value="KAJ1126565.1"/>
    <property type="molecule type" value="Genomic_DNA"/>
</dbReference>
<protein>
    <submittedName>
        <fullName evidence="1">Uncharacterized protein</fullName>
    </submittedName>
</protein>
<organism evidence="1 2">
    <name type="scientific">Pleurodeles waltl</name>
    <name type="common">Iberian ribbed newt</name>
    <dbReference type="NCBI Taxonomy" id="8319"/>
    <lineage>
        <taxon>Eukaryota</taxon>
        <taxon>Metazoa</taxon>
        <taxon>Chordata</taxon>
        <taxon>Craniata</taxon>
        <taxon>Vertebrata</taxon>
        <taxon>Euteleostomi</taxon>
        <taxon>Amphibia</taxon>
        <taxon>Batrachia</taxon>
        <taxon>Caudata</taxon>
        <taxon>Salamandroidea</taxon>
        <taxon>Salamandridae</taxon>
        <taxon>Pleurodelinae</taxon>
        <taxon>Pleurodeles</taxon>
    </lineage>
</organism>
<dbReference type="AlphaFoldDB" id="A0AAV7PHI8"/>